<evidence type="ECO:0000256" key="1">
    <source>
        <dbReference type="SAM" id="MobiDB-lite"/>
    </source>
</evidence>
<feature type="region of interest" description="Disordered" evidence="1">
    <location>
        <begin position="546"/>
        <end position="575"/>
    </location>
</feature>
<feature type="compositionally biased region" description="Polar residues" evidence="1">
    <location>
        <begin position="565"/>
        <end position="575"/>
    </location>
</feature>
<evidence type="ECO:0000313" key="2">
    <source>
        <dbReference type="EMBL" id="RAL41262.1"/>
    </source>
</evidence>
<feature type="region of interest" description="Disordered" evidence="1">
    <location>
        <begin position="49"/>
        <end position="69"/>
    </location>
</feature>
<feature type="compositionally biased region" description="Acidic residues" evidence="1">
    <location>
        <begin position="136"/>
        <end position="151"/>
    </location>
</feature>
<feature type="region of interest" description="Disordered" evidence="1">
    <location>
        <begin position="116"/>
        <end position="151"/>
    </location>
</feature>
<sequence length="575" mass="64645">MAGSICGVKRVWENPNFSAADFSDPCKHKMQKVSSARCDFSEDPNLVSLGESEYEEVSGKSAVGSDDDGYSKNQFVGEFVLADPNLGKEVDGIWEESDEEEKRDCEPSEEAIVISCEDDGDDDGYSDPNVRKEVDGIWEESDEEERDCEPSEEAIVISCGDDGDDDGYSRDQFVGKYVLADPNLHKEVDGIWEESDGEEERDCELSEEAIAISCDDDGYSRDQLVGKFVLADSNLGKQVDGIWEESDEEEESDYDHSEEAVAISYDDDGDEYSTAKQELWGTESCGDDVVYSTANILADIVASKPKGQIYAKRDFPDGCRQSAAINPTVDSDDNNEYHEEEEEEIEQGISCDDYDAVYSTANLLGDIVSAKSKRRIYAKRNFPDGSHQSATIKPTLDLDDNDEYYEELESQEEESEEEMEQEIGFDDDDDDAYSTANLLGDIVAAKPKGRIYAKRNFPDGCHRSATIKPTLDLDDDDEYYEEEEEESEEEEYKEEIEQGIGQEEEYKPRGRIYAKRDFPDGCHQSAAIKPVLGSDDNDEYYMKKEELECQEEESKEDFPEGCYPMSQSQSLTSTI</sequence>
<feature type="compositionally biased region" description="Acidic residues" evidence="1">
    <location>
        <begin position="472"/>
        <end position="494"/>
    </location>
</feature>
<evidence type="ECO:0000313" key="3">
    <source>
        <dbReference type="Proteomes" id="UP000249390"/>
    </source>
</evidence>
<feature type="region of interest" description="Disordered" evidence="1">
    <location>
        <begin position="463"/>
        <end position="508"/>
    </location>
</feature>
<comment type="caution">
    <text evidence="2">The sequence shown here is derived from an EMBL/GenBank/DDBJ whole genome shotgun (WGS) entry which is preliminary data.</text>
</comment>
<feature type="compositionally biased region" description="Acidic residues" evidence="1">
    <location>
        <begin position="397"/>
        <end position="432"/>
    </location>
</feature>
<feature type="compositionally biased region" description="Acidic residues" evidence="1">
    <location>
        <begin position="116"/>
        <end position="125"/>
    </location>
</feature>
<accession>A0A328D5W4</accession>
<dbReference type="AlphaFoldDB" id="A0A328D5W4"/>
<dbReference type="EMBL" id="NQVE01000188">
    <property type="protein sequence ID" value="RAL41262.1"/>
    <property type="molecule type" value="Genomic_DNA"/>
</dbReference>
<proteinExistence type="predicted"/>
<feature type="region of interest" description="Disordered" evidence="1">
    <location>
        <begin position="380"/>
        <end position="433"/>
    </location>
</feature>
<feature type="region of interest" description="Disordered" evidence="1">
    <location>
        <begin position="320"/>
        <end position="347"/>
    </location>
</feature>
<feature type="compositionally biased region" description="Acidic residues" evidence="1">
    <location>
        <begin position="330"/>
        <end position="346"/>
    </location>
</feature>
<gene>
    <name evidence="2" type="ORF">DM860_010056</name>
</gene>
<organism evidence="2 3">
    <name type="scientific">Cuscuta australis</name>
    <dbReference type="NCBI Taxonomy" id="267555"/>
    <lineage>
        <taxon>Eukaryota</taxon>
        <taxon>Viridiplantae</taxon>
        <taxon>Streptophyta</taxon>
        <taxon>Embryophyta</taxon>
        <taxon>Tracheophyta</taxon>
        <taxon>Spermatophyta</taxon>
        <taxon>Magnoliopsida</taxon>
        <taxon>eudicotyledons</taxon>
        <taxon>Gunneridae</taxon>
        <taxon>Pentapetalae</taxon>
        <taxon>asterids</taxon>
        <taxon>lamiids</taxon>
        <taxon>Solanales</taxon>
        <taxon>Convolvulaceae</taxon>
        <taxon>Cuscuteae</taxon>
        <taxon>Cuscuta</taxon>
        <taxon>Cuscuta subgen. Grammica</taxon>
        <taxon>Cuscuta sect. Cleistogrammica</taxon>
    </lineage>
</organism>
<dbReference type="Proteomes" id="UP000249390">
    <property type="component" value="Unassembled WGS sequence"/>
</dbReference>
<name>A0A328D5W4_9ASTE</name>
<protein>
    <submittedName>
        <fullName evidence="2">Uncharacterized protein</fullName>
    </submittedName>
</protein>
<keyword evidence="3" id="KW-1185">Reference proteome</keyword>
<reference evidence="2 3" key="1">
    <citation type="submission" date="2018-06" db="EMBL/GenBank/DDBJ databases">
        <title>The Genome of Cuscuta australis (Dodder) Provides Insight into the Evolution of Plant Parasitism.</title>
        <authorList>
            <person name="Liu H."/>
        </authorList>
    </citation>
    <scope>NUCLEOTIDE SEQUENCE [LARGE SCALE GENOMIC DNA]</scope>
    <source>
        <strain evidence="3">cv. Yunnan</strain>
        <tissue evidence="2">Vines</tissue>
    </source>
</reference>